<organism evidence="2 3">
    <name type="scientific">Cercospora zeae-maydis SCOH1-5</name>
    <dbReference type="NCBI Taxonomy" id="717836"/>
    <lineage>
        <taxon>Eukaryota</taxon>
        <taxon>Fungi</taxon>
        <taxon>Dikarya</taxon>
        <taxon>Ascomycota</taxon>
        <taxon>Pezizomycotina</taxon>
        <taxon>Dothideomycetes</taxon>
        <taxon>Dothideomycetidae</taxon>
        <taxon>Mycosphaerellales</taxon>
        <taxon>Mycosphaerellaceae</taxon>
        <taxon>Cercospora</taxon>
    </lineage>
</organism>
<evidence type="ECO:0000313" key="3">
    <source>
        <dbReference type="Proteomes" id="UP000799539"/>
    </source>
</evidence>
<dbReference type="EMBL" id="ML992670">
    <property type="protein sequence ID" value="KAF2213668.1"/>
    <property type="molecule type" value="Genomic_DNA"/>
</dbReference>
<keyword evidence="3" id="KW-1185">Reference proteome</keyword>
<reference evidence="2" key="1">
    <citation type="journal article" date="2020" name="Stud. Mycol.">
        <title>101 Dothideomycetes genomes: a test case for predicting lifestyles and emergence of pathogens.</title>
        <authorList>
            <person name="Haridas S."/>
            <person name="Albert R."/>
            <person name="Binder M."/>
            <person name="Bloem J."/>
            <person name="Labutti K."/>
            <person name="Salamov A."/>
            <person name="Andreopoulos B."/>
            <person name="Baker S."/>
            <person name="Barry K."/>
            <person name="Bills G."/>
            <person name="Bluhm B."/>
            <person name="Cannon C."/>
            <person name="Castanera R."/>
            <person name="Culley D."/>
            <person name="Daum C."/>
            <person name="Ezra D."/>
            <person name="Gonzalez J."/>
            <person name="Henrissat B."/>
            <person name="Kuo A."/>
            <person name="Liang C."/>
            <person name="Lipzen A."/>
            <person name="Lutzoni F."/>
            <person name="Magnuson J."/>
            <person name="Mondo S."/>
            <person name="Nolan M."/>
            <person name="Ohm R."/>
            <person name="Pangilinan J."/>
            <person name="Park H.-J."/>
            <person name="Ramirez L."/>
            <person name="Alfaro M."/>
            <person name="Sun H."/>
            <person name="Tritt A."/>
            <person name="Yoshinaga Y."/>
            <person name="Zwiers L.-H."/>
            <person name="Turgeon B."/>
            <person name="Goodwin S."/>
            <person name="Spatafora J."/>
            <person name="Crous P."/>
            <person name="Grigoriev I."/>
        </authorList>
    </citation>
    <scope>NUCLEOTIDE SEQUENCE</scope>
    <source>
        <strain evidence="2">SCOH1-5</strain>
    </source>
</reference>
<evidence type="ECO:0000256" key="1">
    <source>
        <dbReference type="SAM" id="MobiDB-lite"/>
    </source>
</evidence>
<protein>
    <submittedName>
        <fullName evidence="2">Uncharacterized protein</fullName>
    </submittedName>
</protein>
<dbReference type="AlphaFoldDB" id="A0A6A6FKC9"/>
<feature type="region of interest" description="Disordered" evidence="1">
    <location>
        <begin position="1"/>
        <end position="53"/>
    </location>
</feature>
<sequence>MSASPEQSRRPLANGVASSPAKRKRGSMSEATSQMSPKRAKISATLGESRQQSVIDEDAELARVLQAENNGLRRRTSIVSR</sequence>
<accession>A0A6A6FKC9</accession>
<evidence type="ECO:0000313" key="2">
    <source>
        <dbReference type="EMBL" id="KAF2213668.1"/>
    </source>
</evidence>
<gene>
    <name evidence="2" type="ORF">CERZMDRAFT_90506</name>
</gene>
<proteinExistence type="predicted"/>
<dbReference type="Proteomes" id="UP000799539">
    <property type="component" value="Unassembled WGS sequence"/>
</dbReference>
<name>A0A6A6FKC9_9PEZI</name>